<feature type="region of interest" description="Disordered" evidence="1">
    <location>
        <begin position="791"/>
        <end position="1106"/>
    </location>
</feature>
<feature type="region of interest" description="Disordered" evidence="1">
    <location>
        <begin position="762"/>
        <end position="781"/>
    </location>
</feature>
<feature type="compositionally biased region" description="Basic and acidic residues" evidence="1">
    <location>
        <begin position="418"/>
        <end position="429"/>
    </location>
</feature>
<feature type="compositionally biased region" description="Acidic residues" evidence="1">
    <location>
        <begin position="268"/>
        <end position="280"/>
    </location>
</feature>
<dbReference type="SUPFAM" id="SSF81606">
    <property type="entry name" value="PP2C-like"/>
    <property type="match status" value="1"/>
</dbReference>
<proteinExistence type="predicted"/>
<dbReference type="AlphaFoldDB" id="A0A7R8CU66"/>
<feature type="compositionally biased region" description="Basic and acidic residues" evidence="1">
    <location>
        <begin position="585"/>
        <end position="598"/>
    </location>
</feature>
<feature type="compositionally biased region" description="Polar residues" evidence="1">
    <location>
        <begin position="976"/>
        <end position="1001"/>
    </location>
</feature>
<evidence type="ECO:0000313" key="2">
    <source>
        <dbReference type="EMBL" id="CAF2931978.1"/>
    </source>
</evidence>
<feature type="compositionally biased region" description="Basic and acidic residues" evidence="1">
    <location>
        <begin position="500"/>
        <end position="526"/>
    </location>
</feature>
<name>A0A7R8CU66_LEPSM</name>
<dbReference type="EMBL" id="HG994583">
    <property type="protein sequence ID" value="CAF2931978.1"/>
    <property type="molecule type" value="Genomic_DNA"/>
</dbReference>
<feature type="compositionally biased region" description="Polar residues" evidence="1">
    <location>
        <begin position="294"/>
        <end position="307"/>
    </location>
</feature>
<dbReference type="Gene3D" id="3.60.40.10">
    <property type="entry name" value="PPM-type phosphatase domain"/>
    <property type="match status" value="1"/>
</dbReference>
<accession>A0A7R8CU66</accession>
<reference evidence="2" key="1">
    <citation type="submission" date="2021-02" db="EMBL/GenBank/DDBJ databases">
        <authorList>
            <person name="Bekaert M."/>
        </authorList>
    </citation>
    <scope>NUCLEOTIDE SEQUENCE</scope>
    <source>
        <strain evidence="2">IoA-00</strain>
    </source>
</reference>
<feature type="compositionally biased region" description="Polar residues" evidence="1">
    <location>
        <begin position="820"/>
        <end position="852"/>
    </location>
</feature>
<feature type="compositionally biased region" description="Low complexity" evidence="1">
    <location>
        <begin position="1023"/>
        <end position="1043"/>
    </location>
</feature>
<feature type="region of interest" description="Disordered" evidence="1">
    <location>
        <begin position="406"/>
        <end position="429"/>
    </location>
</feature>
<dbReference type="OrthoDB" id="416093at2759"/>
<feature type="region of interest" description="Disordered" evidence="1">
    <location>
        <begin position="135"/>
        <end position="366"/>
    </location>
</feature>
<dbReference type="InterPro" id="IPR001932">
    <property type="entry name" value="PPM-type_phosphatase-like_dom"/>
</dbReference>
<feature type="compositionally biased region" description="Polar residues" evidence="1">
    <location>
        <begin position="886"/>
        <end position="917"/>
    </location>
</feature>
<feature type="region of interest" description="Disordered" evidence="1">
    <location>
        <begin position="620"/>
        <end position="649"/>
    </location>
</feature>
<protein>
    <submittedName>
        <fullName evidence="2">(salmon louse) hypothetical protein</fullName>
    </submittedName>
</protein>
<evidence type="ECO:0000256" key="1">
    <source>
        <dbReference type="SAM" id="MobiDB-lite"/>
    </source>
</evidence>
<sequence length="1156" mass="123092">MNDTEDFVILASDGLWDYVSHAKVTSAVFEHLVDNAKANGEIEKLSQELANLAKQNGSGDNISVIVIFLKPVQLLIQEQLRRSEAAKEDNNATATTDFAQHYLGIYSTCKYLTHTMSTGEDTLLSTNVKEAGAFSSPGGGGMTFGGNFSPDGNGRINDSDENEEQFRRASDSIGNNSLNNPFLPDMSVTHKPDSGFISPACNSSNKSSDEDRKEDEEFLESQEVSKLLGGRPMEELLSRNTPTPPVDETGSSLEEILAAARDNPDSVGEVDDDDSDESSADDSKPPPSPLKDNNTNSGNQAANQNISDSDDNDEGDFTFVKEESQSKNLLVDIHSEVITIEEEDGEGGPSSVIIETQEAPNPDSASFILKTTNSEAPQLPSPQEPVFEVIMESEGVGNASSPILEEVEEEDRNSIASPHKDTKESSELECDNIKSGDEVVTGGTVSFQYTDDESNFMLKTPNPSDMLILSEDEEGGPQPVNLSKTEESVNIQSDNYNIENDSKEITNSKDERIENSSDLTGKEKQFENGIMNTTTNDAHVETSTKETDTTSNEPIENDAKKTSDVHVDSSTKEDTSSSDNEPFENDSRERSKEEKNEVMEEVVEEEIIDVHVNRQIGIHSIPPPTIHIQEDEEPSTDNTQLEAENDNSLQKLKNDVIIDEKFTSDDDNVVVSNSEIVDELSGGSNVLKEQDQASSDEAVKVVDLSGGSDAEQELIQIETTKDNEVQEEILKEEPIVKSESTTVAAATSPLVEVSEELIQVTPPKSENLEAPRKETIDNALEAKGTIQIEEITEVNVSTSPSKTSPKKDVKPPGGAATVKKASTPSNARSATSSPKKTAAGSSLASSVKSTINKRPASSSGKTTTSASKSTPKTTSQTTKPSSASKVTSATRNPMSVPSRVSSTRPLSSARSNHSSALTKKPMSSTTSRSTTSTTTTATTTSRLASSRTSSGDAKSRMDTASKREVGSKVGGPLASSKPSSRLGGTTSKISSSLAASNKSNGTSSTTTTTTTTTTTRRPLAPRSTATSSTLSKSKPSSESVSSKVGGTAKPGSATNRLQGRSATTSHSSTKVSTGLTRPKSSSLKTAKPTENGASSTTTSNTTTATSSPKVVVLPVNGNAEITITAPPLKEIEPYIVIRKMMSHVDADSSCSGTSFI</sequence>
<organism evidence="2 3">
    <name type="scientific">Lepeophtheirus salmonis</name>
    <name type="common">Salmon louse</name>
    <name type="synonym">Caligus salmonis</name>
    <dbReference type="NCBI Taxonomy" id="72036"/>
    <lineage>
        <taxon>Eukaryota</taxon>
        <taxon>Metazoa</taxon>
        <taxon>Ecdysozoa</taxon>
        <taxon>Arthropoda</taxon>
        <taxon>Crustacea</taxon>
        <taxon>Multicrustacea</taxon>
        <taxon>Hexanauplia</taxon>
        <taxon>Copepoda</taxon>
        <taxon>Siphonostomatoida</taxon>
        <taxon>Caligidae</taxon>
        <taxon>Lepeophtheirus</taxon>
    </lineage>
</organism>
<feature type="compositionally biased region" description="Basic and acidic residues" evidence="1">
    <location>
        <begin position="953"/>
        <end position="966"/>
    </location>
</feature>
<feature type="region of interest" description="Disordered" evidence="1">
    <location>
        <begin position="454"/>
        <end position="600"/>
    </location>
</feature>
<feature type="compositionally biased region" description="Low complexity" evidence="1">
    <location>
        <begin position="1093"/>
        <end position="1106"/>
    </location>
</feature>
<feature type="compositionally biased region" description="Basic and acidic residues" evidence="1">
    <location>
        <begin position="766"/>
        <end position="776"/>
    </location>
</feature>
<dbReference type="InterPro" id="IPR036457">
    <property type="entry name" value="PPM-type-like_dom_sf"/>
</dbReference>
<feature type="compositionally biased region" description="Polar residues" evidence="1">
    <location>
        <begin position="1052"/>
        <end position="1084"/>
    </location>
</feature>
<dbReference type="Proteomes" id="UP000675881">
    <property type="component" value="Chromosome 4"/>
</dbReference>
<feature type="compositionally biased region" description="Basic and acidic residues" evidence="1">
    <location>
        <begin position="538"/>
        <end position="548"/>
    </location>
</feature>
<dbReference type="Pfam" id="PF00481">
    <property type="entry name" value="PP2C"/>
    <property type="match status" value="1"/>
</dbReference>
<feature type="compositionally biased region" description="Low complexity" evidence="1">
    <location>
        <begin position="855"/>
        <end position="885"/>
    </location>
</feature>
<feature type="compositionally biased region" description="Polar residues" evidence="1">
    <location>
        <begin position="480"/>
        <end position="499"/>
    </location>
</feature>
<evidence type="ECO:0000313" key="3">
    <source>
        <dbReference type="Proteomes" id="UP000675881"/>
    </source>
</evidence>
<feature type="compositionally biased region" description="Low complexity" evidence="1">
    <location>
        <begin position="923"/>
        <end position="950"/>
    </location>
</feature>
<feature type="compositionally biased region" description="Polar residues" evidence="1">
    <location>
        <begin position="636"/>
        <end position="649"/>
    </location>
</feature>
<feature type="compositionally biased region" description="Low complexity" evidence="1">
    <location>
        <begin position="1002"/>
        <end position="1015"/>
    </location>
</feature>
<feature type="compositionally biased region" description="Basic and acidic residues" evidence="1">
    <location>
        <begin position="557"/>
        <end position="575"/>
    </location>
</feature>
<dbReference type="PROSITE" id="PS51746">
    <property type="entry name" value="PPM_2"/>
    <property type="match status" value="1"/>
</dbReference>
<gene>
    <name evidence="2" type="ORF">LSAA_9323</name>
</gene>
<keyword evidence="3" id="KW-1185">Reference proteome</keyword>